<accession>A0ACC0KWW0</accession>
<protein>
    <submittedName>
        <fullName evidence="1">Uncharacterized protein</fullName>
    </submittedName>
</protein>
<proteinExistence type="predicted"/>
<name>A0ACC0KWW0_CHOFU</name>
<reference evidence="1 2" key="1">
    <citation type="journal article" date="2022" name="Genome Biol. Evol.">
        <title>The Spruce Budworm Genome: Reconstructing the Evolutionary History of Antifreeze Proteins.</title>
        <authorList>
            <person name="Beliveau C."/>
            <person name="Gagne P."/>
            <person name="Picq S."/>
            <person name="Vernygora O."/>
            <person name="Keeling C.I."/>
            <person name="Pinkney K."/>
            <person name="Doucet D."/>
            <person name="Wen F."/>
            <person name="Johnston J.S."/>
            <person name="Maaroufi H."/>
            <person name="Boyle B."/>
            <person name="Laroche J."/>
            <person name="Dewar K."/>
            <person name="Juretic N."/>
            <person name="Blackburn G."/>
            <person name="Nisole A."/>
            <person name="Brunet B."/>
            <person name="Brandao M."/>
            <person name="Lumley L."/>
            <person name="Duan J."/>
            <person name="Quan G."/>
            <person name="Lucarotti C.J."/>
            <person name="Roe A.D."/>
            <person name="Sperling F.A.H."/>
            <person name="Levesque R.C."/>
            <person name="Cusson M."/>
        </authorList>
    </citation>
    <scope>NUCLEOTIDE SEQUENCE [LARGE SCALE GENOMIC DNA]</scope>
    <source>
        <strain evidence="1">Glfc:IPQL:Cfum</strain>
    </source>
</reference>
<organism evidence="1 2">
    <name type="scientific">Choristoneura fumiferana</name>
    <name type="common">Spruce budworm moth</name>
    <name type="synonym">Archips fumiferana</name>
    <dbReference type="NCBI Taxonomy" id="7141"/>
    <lineage>
        <taxon>Eukaryota</taxon>
        <taxon>Metazoa</taxon>
        <taxon>Ecdysozoa</taxon>
        <taxon>Arthropoda</taxon>
        <taxon>Hexapoda</taxon>
        <taxon>Insecta</taxon>
        <taxon>Pterygota</taxon>
        <taxon>Neoptera</taxon>
        <taxon>Endopterygota</taxon>
        <taxon>Lepidoptera</taxon>
        <taxon>Glossata</taxon>
        <taxon>Ditrysia</taxon>
        <taxon>Tortricoidea</taxon>
        <taxon>Tortricidae</taxon>
        <taxon>Tortricinae</taxon>
        <taxon>Choristoneura</taxon>
    </lineage>
</organism>
<evidence type="ECO:0000313" key="1">
    <source>
        <dbReference type="EMBL" id="KAI8441056.1"/>
    </source>
</evidence>
<evidence type="ECO:0000313" key="2">
    <source>
        <dbReference type="Proteomes" id="UP001064048"/>
    </source>
</evidence>
<keyword evidence="2" id="KW-1185">Reference proteome</keyword>
<sequence length="69" mass="8249">MYVRRDNPKQYNIMVAHYQDVQNTARAVMWQTMLPRRQKINYQNPAMIEKHETTNDRAFSTFSIGITTQ</sequence>
<comment type="caution">
    <text evidence="1">The sequence shown here is derived from an EMBL/GenBank/DDBJ whole genome shotgun (WGS) entry which is preliminary data.</text>
</comment>
<dbReference type="EMBL" id="CM046115">
    <property type="protein sequence ID" value="KAI8441056.1"/>
    <property type="molecule type" value="Genomic_DNA"/>
</dbReference>
<gene>
    <name evidence="1" type="ORF">MSG28_009323</name>
</gene>
<dbReference type="Proteomes" id="UP001064048">
    <property type="component" value="Chromosome 15"/>
</dbReference>